<proteinExistence type="predicted"/>
<organism evidence="3">
    <name type="scientific">Oikopleura dioica</name>
    <name type="common">Tunicate</name>
    <dbReference type="NCBI Taxonomy" id="34765"/>
    <lineage>
        <taxon>Eukaryota</taxon>
        <taxon>Metazoa</taxon>
        <taxon>Chordata</taxon>
        <taxon>Tunicata</taxon>
        <taxon>Appendicularia</taxon>
        <taxon>Copelata</taxon>
        <taxon>Oikopleuridae</taxon>
        <taxon>Oikopleura</taxon>
    </lineage>
</organism>
<keyword evidence="4" id="KW-1185">Reference proteome</keyword>
<dbReference type="EMBL" id="FN653016">
    <property type="protein sequence ID" value="CBY07017.1"/>
    <property type="molecule type" value="Genomic_DNA"/>
</dbReference>
<keyword evidence="2" id="KW-0472">Membrane</keyword>
<protein>
    <submittedName>
        <fullName evidence="3">Uncharacterized protein</fullName>
    </submittedName>
</protein>
<feature type="transmembrane region" description="Helical" evidence="2">
    <location>
        <begin position="143"/>
        <end position="162"/>
    </location>
</feature>
<sequence>MSQILIVTRNRLVPIVCSRPLSLANIAYGRGRGGRPAPERPVEENRAPAAQKTNTSDDAKEIWTSYELPGNPKRLYQAVMMNKQDGKELGGMSDDEKAARQNAQIKAFTTTLQTSFARRSVGVTGIVGMLCMSNLIIFPTLSFWFGAINAIVYSGLMFSFSYGNQIARQPLRGLWFNEETGVTTVAVESYNFHKSKEANIFINIPAESADYDVGPSVKSLFAESEIMEKPKNYFDRWGRTCSKFPFPGGICLLFKNVDLSPSLVDNGHANTCVWIEPNFFKNKIFDPHVSGNEEIYEQSDFFRRVLAQMRSS</sequence>
<keyword evidence="2" id="KW-1133">Transmembrane helix</keyword>
<dbReference type="Proteomes" id="UP000001307">
    <property type="component" value="Unassembled WGS sequence"/>
</dbReference>
<feature type="compositionally biased region" description="Basic and acidic residues" evidence="1">
    <location>
        <begin position="37"/>
        <end position="46"/>
    </location>
</feature>
<name>E4WTP2_OIKDI</name>
<dbReference type="InParanoid" id="E4WTP2"/>
<evidence type="ECO:0000256" key="1">
    <source>
        <dbReference type="SAM" id="MobiDB-lite"/>
    </source>
</evidence>
<feature type="transmembrane region" description="Helical" evidence="2">
    <location>
        <begin position="116"/>
        <end position="137"/>
    </location>
</feature>
<reference evidence="3" key="1">
    <citation type="journal article" date="2010" name="Science">
        <title>Plasticity of animal genome architecture unmasked by rapid evolution of a pelagic tunicate.</title>
        <authorList>
            <person name="Denoeud F."/>
            <person name="Henriet S."/>
            <person name="Mungpakdee S."/>
            <person name="Aury J.M."/>
            <person name="Da Silva C."/>
            <person name="Brinkmann H."/>
            <person name="Mikhaleva J."/>
            <person name="Olsen L.C."/>
            <person name="Jubin C."/>
            <person name="Canestro C."/>
            <person name="Bouquet J.M."/>
            <person name="Danks G."/>
            <person name="Poulain J."/>
            <person name="Campsteijn C."/>
            <person name="Adamski M."/>
            <person name="Cross I."/>
            <person name="Yadetie F."/>
            <person name="Muffato M."/>
            <person name="Louis A."/>
            <person name="Butcher S."/>
            <person name="Tsagkogeorga G."/>
            <person name="Konrad A."/>
            <person name="Singh S."/>
            <person name="Jensen M.F."/>
            <person name="Cong E.H."/>
            <person name="Eikeseth-Otteraa H."/>
            <person name="Noel B."/>
            <person name="Anthouard V."/>
            <person name="Porcel B.M."/>
            <person name="Kachouri-Lafond R."/>
            <person name="Nishino A."/>
            <person name="Ugolini M."/>
            <person name="Chourrout P."/>
            <person name="Nishida H."/>
            <person name="Aasland R."/>
            <person name="Huzurbazar S."/>
            <person name="Westhof E."/>
            <person name="Delsuc F."/>
            <person name="Lehrach H."/>
            <person name="Reinhardt R."/>
            <person name="Weissenbach J."/>
            <person name="Roy S.W."/>
            <person name="Artiguenave F."/>
            <person name="Postlethwait J.H."/>
            <person name="Manak J.R."/>
            <person name="Thompson E.M."/>
            <person name="Jaillon O."/>
            <person name="Du Pasquier L."/>
            <person name="Boudinot P."/>
            <person name="Liberles D.A."/>
            <person name="Volff J.N."/>
            <person name="Philippe H."/>
            <person name="Lenhard B."/>
            <person name="Roest Crollius H."/>
            <person name="Wincker P."/>
            <person name="Chourrout D."/>
        </authorList>
    </citation>
    <scope>NUCLEOTIDE SEQUENCE [LARGE SCALE GENOMIC DNA]</scope>
</reference>
<keyword evidence="2" id="KW-0812">Transmembrane</keyword>
<evidence type="ECO:0000256" key="2">
    <source>
        <dbReference type="SAM" id="Phobius"/>
    </source>
</evidence>
<gene>
    <name evidence="3" type="ORF">GSOID_T00006097001</name>
</gene>
<accession>E4WTP2</accession>
<feature type="region of interest" description="Disordered" evidence="1">
    <location>
        <begin position="28"/>
        <end position="56"/>
    </location>
</feature>
<evidence type="ECO:0000313" key="3">
    <source>
        <dbReference type="EMBL" id="CBY07017.1"/>
    </source>
</evidence>
<evidence type="ECO:0000313" key="4">
    <source>
        <dbReference type="Proteomes" id="UP000001307"/>
    </source>
</evidence>
<dbReference type="OrthoDB" id="10296246at2759"/>
<dbReference type="AlphaFoldDB" id="E4WTP2"/>